<comment type="caution">
    <text evidence="4">The sequence shown here is derived from an EMBL/GenBank/DDBJ whole genome shotgun (WGS) entry which is preliminary data.</text>
</comment>
<keyword evidence="1" id="KW-0694">RNA-binding</keyword>
<organism evidence="4 5">
    <name type="scientific">Deinococcus petrolearius</name>
    <dbReference type="NCBI Taxonomy" id="1751295"/>
    <lineage>
        <taxon>Bacteria</taxon>
        <taxon>Thermotogati</taxon>
        <taxon>Deinococcota</taxon>
        <taxon>Deinococci</taxon>
        <taxon>Deinococcales</taxon>
        <taxon>Deinococcaceae</taxon>
        <taxon>Deinococcus</taxon>
    </lineage>
</organism>
<keyword evidence="5" id="KW-1185">Reference proteome</keyword>
<evidence type="ECO:0000259" key="3">
    <source>
        <dbReference type="PROSITE" id="PS50137"/>
    </source>
</evidence>
<dbReference type="Gene3D" id="3.30.160.20">
    <property type="match status" value="1"/>
</dbReference>
<reference evidence="5" key="1">
    <citation type="journal article" date="2019" name="Int. J. Syst. Evol. Microbiol.">
        <title>The Global Catalogue of Microorganisms (GCM) 10K type strain sequencing project: providing services to taxonomists for standard genome sequencing and annotation.</title>
        <authorList>
            <consortium name="The Broad Institute Genomics Platform"/>
            <consortium name="The Broad Institute Genome Sequencing Center for Infectious Disease"/>
            <person name="Wu L."/>
            <person name="Ma J."/>
        </authorList>
    </citation>
    <scope>NUCLEOTIDE SEQUENCE [LARGE SCALE GENOMIC DNA]</scope>
    <source>
        <strain evidence="5">CGMCC 1.15053</strain>
    </source>
</reference>
<dbReference type="Pfam" id="PF00035">
    <property type="entry name" value="dsrm"/>
    <property type="match status" value="1"/>
</dbReference>
<dbReference type="Proteomes" id="UP001595979">
    <property type="component" value="Unassembled WGS sequence"/>
</dbReference>
<gene>
    <name evidence="4" type="ORF">ACFPQ6_16400</name>
</gene>
<dbReference type="CDD" id="cd10845">
    <property type="entry name" value="DSRM_RNAse_III_family"/>
    <property type="match status" value="1"/>
</dbReference>
<protein>
    <submittedName>
        <fullName evidence="4">DsRNA-binding protein</fullName>
    </submittedName>
</protein>
<proteinExistence type="predicted"/>
<feature type="region of interest" description="Disordered" evidence="2">
    <location>
        <begin position="1"/>
        <end position="30"/>
    </location>
</feature>
<feature type="domain" description="DRBM" evidence="3">
    <location>
        <begin position="2"/>
        <end position="70"/>
    </location>
</feature>
<evidence type="ECO:0000313" key="4">
    <source>
        <dbReference type="EMBL" id="MFC5849885.1"/>
    </source>
</evidence>
<evidence type="ECO:0000313" key="5">
    <source>
        <dbReference type="Proteomes" id="UP001595979"/>
    </source>
</evidence>
<feature type="region of interest" description="Disordered" evidence="2">
    <location>
        <begin position="69"/>
        <end position="96"/>
    </location>
</feature>
<accession>A0ABW1DNJ4</accession>
<dbReference type="SUPFAM" id="SSF54768">
    <property type="entry name" value="dsRNA-binding domain-like"/>
    <property type="match status" value="1"/>
</dbReference>
<evidence type="ECO:0000256" key="1">
    <source>
        <dbReference type="PROSITE-ProRule" id="PRU00266"/>
    </source>
</evidence>
<evidence type="ECO:0000256" key="2">
    <source>
        <dbReference type="SAM" id="MobiDB-lite"/>
    </source>
</evidence>
<dbReference type="EMBL" id="JBHSOH010000033">
    <property type="protein sequence ID" value="MFC5849885.1"/>
    <property type="molecule type" value="Genomic_DNA"/>
</dbReference>
<name>A0ABW1DNJ4_9DEIO</name>
<dbReference type="InterPro" id="IPR014720">
    <property type="entry name" value="dsRBD_dom"/>
</dbReference>
<dbReference type="RefSeq" id="WP_380051407.1">
    <property type="nucleotide sequence ID" value="NZ_JBHSOH010000033.1"/>
</dbReference>
<dbReference type="PROSITE" id="PS50137">
    <property type="entry name" value="DS_RBD"/>
    <property type="match status" value="1"/>
</dbReference>
<dbReference type="SMART" id="SM00358">
    <property type="entry name" value="DSRM"/>
    <property type="match status" value="1"/>
</dbReference>
<sequence>MNAKGDLIARTQTLGLGTPTFGAEAEGPPHDRTFRAQVTVGGEVLGRGEGRSKKDAERAAAEAALLVLNGQDGLEAPDTDDRQAQADPEETAPAGRWPIYAAVLAEALEVALEVADEDADLDDVRREAARLYRDLLADLGHGPEEDAE</sequence>